<dbReference type="EMBL" id="ABJB010553605">
    <property type="status" value="NOT_ANNOTATED_CDS"/>
    <property type="molecule type" value="Genomic_DNA"/>
</dbReference>
<dbReference type="HOGENOM" id="CLU_1940433_0_0_1"/>
<dbReference type="VEuPathDB" id="VectorBase:ISCI011098"/>
<dbReference type="GO" id="GO:0032784">
    <property type="term" value="P:regulation of DNA-templated transcription elongation"/>
    <property type="evidence" value="ECO:0007669"/>
    <property type="project" value="InterPro"/>
</dbReference>
<reference evidence="4" key="2">
    <citation type="submission" date="2020-05" db="UniProtKB">
        <authorList>
            <consortium name="EnsemblMetazoa"/>
        </authorList>
    </citation>
    <scope>IDENTIFICATION</scope>
    <source>
        <strain evidence="4">wikel</strain>
    </source>
</reference>
<dbReference type="EMBL" id="DS853260">
    <property type="protein sequence ID" value="EEC13611.1"/>
    <property type="molecule type" value="Genomic_DNA"/>
</dbReference>
<evidence type="ECO:0000256" key="1">
    <source>
        <dbReference type="ARBA" id="ARBA00023163"/>
    </source>
</evidence>
<dbReference type="OrthoDB" id="28901at2759"/>
<dbReference type="EnsemblMetazoa" id="ISCW011098-RA">
    <property type="protein sequence ID" value="ISCW011098-PA"/>
    <property type="gene ID" value="ISCW011098"/>
</dbReference>
<dbReference type="InParanoid" id="B7Q436"/>
<dbReference type="Proteomes" id="UP000001555">
    <property type="component" value="Unassembled WGS sequence"/>
</dbReference>
<organism>
    <name type="scientific">Ixodes scapularis</name>
    <name type="common">Black-legged tick</name>
    <name type="synonym">Deer tick</name>
    <dbReference type="NCBI Taxonomy" id="6945"/>
    <lineage>
        <taxon>Eukaryota</taxon>
        <taxon>Metazoa</taxon>
        <taxon>Ecdysozoa</taxon>
        <taxon>Arthropoda</taxon>
        <taxon>Chelicerata</taxon>
        <taxon>Arachnida</taxon>
        <taxon>Acari</taxon>
        <taxon>Parasitiformes</taxon>
        <taxon>Ixodida</taxon>
        <taxon>Ixodoidea</taxon>
        <taxon>Ixodidae</taxon>
        <taxon>Ixodinae</taxon>
        <taxon>Ixodes</taxon>
    </lineage>
</organism>
<evidence type="ECO:0000313" key="3">
    <source>
        <dbReference type="EMBL" id="EEC13611.1"/>
    </source>
</evidence>
<dbReference type="VEuPathDB" id="VectorBase:ISCW011098"/>
<dbReference type="CDD" id="cd09888">
    <property type="entry name" value="NGN_Euk"/>
    <property type="match status" value="1"/>
</dbReference>
<keyword evidence="1" id="KW-0804">Transcription</keyword>
<evidence type="ECO:0000313" key="5">
    <source>
        <dbReference type="Proteomes" id="UP000001555"/>
    </source>
</evidence>
<dbReference type="GO" id="GO:0006354">
    <property type="term" value="P:DNA-templated transcription elongation"/>
    <property type="evidence" value="ECO:0007669"/>
    <property type="project" value="InterPro"/>
</dbReference>
<protein>
    <recommendedName>
        <fullName evidence="2">NusG-like N-terminal domain-containing protein</fullName>
    </recommendedName>
</protein>
<dbReference type="InterPro" id="IPR005100">
    <property type="entry name" value="NGN-domain"/>
</dbReference>
<dbReference type="VEuPathDB" id="VectorBase:ISCP_016813"/>
<accession>B7Q436</accession>
<dbReference type="InterPro" id="IPR006645">
    <property type="entry name" value="NGN-like_dom"/>
</dbReference>
<dbReference type="PANTHER" id="PTHR11125">
    <property type="entry name" value="SUPPRESSOR OF TY 5"/>
    <property type="match status" value="1"/>
</dbReference>
<gene>
    <name evidence="3" type="ORF">IscW_ISCW011098</name>
</gene>
<keyword evidence="5" id="KW-1185">Reference proteome</keyword>
<evidence type="ECO:0000259" key="2">
    <source>
        <dbReference type="SMART" id="SM00738"/>
    </source>
</evidence>
<feature type="domain" description="NusG-like N-terminal" evidence="2">
    <location>
        <begin position="48"/>
        <end position="130"/>
    </location>
</feature>
<dbReference type="InterPro" id="IPR036735">
    <property type="entry name" value="NGN_dom_sf"/>
</dbReference>
<dbReference type="GO" id="GO:0006357">
    <property type="term" value="P:regulation of transcription by RNA polymerase II"/>
    <property type="evidence" value="ECO:0007669"/>
    <property type="project" value="InterPro"/>
</dbReference>
<reference evidence="3 5" key="1">
    <citation type="submission" date="2008-03" db="EMBL/GenBank/DDBJ databases">
        <title>Annotation of Ixodes scapularis.</title>
        <authorList>
            <consortium name="Ixodes scapularis Genome Project Consortium"/>
            <person name="Caler E."/>
            <person name="Hannick L.I."/>
            <person name="Bidwell S."/>
            <person name="Joardar V."/>
            <person name="Thiagarajan M."/>
            <person name="Amedeo P."/>
            <person name="Galinsky K.J."/>
            <person name="Schobel S."/>
            <person name="Inman J."/>
            <person name="Hostetler J."/>
            <person name="Miller J."/>
            <person name="Hammond M."/>
            <person name="Megy K."/>
            <person name="Lawson D."/>
            <person name="Kodira C."/>
            <person name="Sutton G."/>
            <person name="Meyer J."/>
            <person name="Hill C.A."/>
            <person name="Birren B."/>
            <person name="Nene V."/>
            <person name="Collins F."/>
            <person name="Alarcon-Chaidez F."/>
            <person name="Wikel S."/>
            <person name="Strausberg R."/>
        </authorList>
    </citation>
    <scope>NUCLEOTIDE SEQUENCE [LARGE SCALE GENOMIC DNA]</scope>
    <source>
        <strain evidence="5">Wikel</strain>
        <strain evidence="3">Wikel colony</strain>
    </source>
</reference>
<dbReference type="PANTHER" id="PTHR11125:SF7">
    <property type="entry name" value="TRANSCRIPTION ELONGATION FACTOR SPT5"/>
    <property type="match status" value="1"/>
</dbReference>
<evidence type="ECO:0000313" key="4">
    <source>
        <dbReference type="EnsemblMetazoa" id="ISCW011098-PA"/>
    </source>
</evidence>
<dbReference type="Gene3D" id="3.30.70.940">
    <property type="entry name" value="NusG, N-terminal domain"/>
    <property type="match status" value="1"/>
</dbReference>
<dbReference type="STRING" id="6945.B7Q436"/>
<dbReference type="InterPro" id="IPR039385">
    <property type="entry name" value="NGN_Euk"/>
</dbReference>
<dbReference type="PaxDb" id="6945-B7Q436"/>
<dbReference type="EMBL" id="ABJB010000554">
    <property type="status" value="NOT_ANNOTATED_CDS"/>
    <property type="molecule type" value="Genomic_DNA"/>
</dbReference>
<dbReference type="SMART" id="SM00738">
    <property type="entry name" value="NGN"/>
    <property type="match status" value="1"/>
</dbReference>
<dbReference type="AlphaFoldDB" id="B7Q436"/>
<sequence>MLSTSQPASTLRNRVDAMGSMDQMRTVESLDEEATTKGLRGWHARPADPNLWMVKCKIGEEKSTVLQMMRKFIAYQYSEEPLQIRSVVAPEGLKGYIYIEAYKHTHVKQVIQGVGNLRIGLYQQTVRALT</sequence>
<dbReference type="InterPro" id="IPR039659">
    <property type="entry name" value="SPT5"/>
</dbReference>
<dbReference type="Pfam" id="PF03439">
    <property type="entry name" value="Spt5-NGN"/>
    <property type="match status" value="1"/>
</dbReference>
<name>B7Q436_IXOSC</name>
<proteinExistence type="predicted"/>